<name>A0ABN8MLI5_9CNID</name>
<feature type="domain" description="Fibronectin type-III" evidence="2">
    <location>
        <begin position="109"/>
        <end position="203"/>
    </location>
</feature>
<dbReference type="CDD" id="cd00063">
    <property type="entry name" value="FN3"/>
    <property type="match status" value="7"/>
</dbReference>
<dbReference type="InterPro" id="IPR003961">
    <property type="entry name" value="FN3_dom"/>
</dbReference>
<dbReference type="InterPro" id="IPR036116">
    <property type="entry name" value="FN3_sf"/>
</dbReference>
<dbReference type="Gene3D" id="2.60.40.10">
    <property type="entry name" value="Immunoglobulins"/>
    <property type="match status" value="7"/>
</dbReference>
<feature type="domain" description="Fibronectin type-III" evidence="2">
    <location>
        <begin position="207"/>
        <end position="300"/>
    </location>
</feature>
<feature type="domain" description="Fibronectin type-III" evidence="2">
    <location>
        <begin position="601"/>
        <end position="695"/>
    </location>
</feature>
<dbReference type="InterPro" id="IPR013783">
    <property type="entry name" value="Ig-like_fold"/>
</dbReference>
<dbReference type="Proteomes" id="UP001159427">
    <property type="component" value="Unassembled WGS sequence"/>
</dbReference>
<comment type="caution">
    <text evidence="3">The sequence shown here is derived from an EMBL/GenBank/DDBJ whole genome shotgun (WGS) entry which is preliminary data.</text>
</comment>
<feature type="domain" description="Fibronectin type-III" evidence="2">
    <location>
        <begin position="305"/>
        <end position="399"/>
    </location>
</feature>
<dbReference type="PANTHER" id="PTHR46957">
    <property type="entry name" value="CYTOKINE RECEPTOR"/>
    <property type="match status" value="1"/>
</dbReference>
<dbReference type="SUPFAM" id="SSF49265">
    <property type="entry name" value="Fibronectin type III"/>
    <property type="match status" value="4"/>
</dbReference>
<protein>
    <recommendedName>
        <fullName evidence="2">Fibronectin type-III domain-containing protein</fullName>
    </recommendedName>
</protein>
<proteinExistence type="predicted"/>
<feature type="domain" description="Fibronectin type-III" evidence="2">
    <location>
        <begin position="10"/>
        <end position="104"/>
    </location>
</feature>
<dbReference type="Pfam" id="PF00041">
    <property type="entry name" value="fn3"/>
    <property type="match status" value="7"/>
</dbReference>
<feature type="domain" description="Fibronectin type-III" evidence="2">
    <location>
        <begin position="403"/>
        <end position="496"/>
    </location>
</feature>
<evidence type="ECO:0000259" key="2">
    <source>
        <dbReference type="PROSITE" id="PS50853"/>
    </source>
</evidence>
<dbReference type="SMART" id="SM00060">
    <property type="entry name" value="FN3"/>
    <property type="match status" value="7"/>
</dbReference>
<dbReference type="EMBL" id="CALNXI010000633">
    <property type="protein sequence ID" value="CAH3030418.1"/>
    <property type="molecule type" value="Genomic_DNA"/>
</dbReference>
<organism evidence="3 4">
    <name type="scientific">Porites evermanni</name>
    <dbReference type="NCBI Taxonomy" id="104178"/>
    <lineage>
        <taxon>Eukaryota</taxon>
        <taxon>Metazoa</taxon>
        <taxon>Cnidaria</taxon>
        <taxon>Anthozoa</taxon>
        <taxon>Hexacorallia</taxon>
        <taxon>Scleractinia</taxon>
        <taxon>Fungiina</taxon>
        <taxon>Poritidae</taxon>
        <taxon>Porites</taxon>
    </lineage>
</organism>
<evidence type="ECO:0000313" key="3">
    <source>
        <dbReference type="EMBL" id="CAH3030418.1"/>
    </source>
</evidence>
<reference evidence="3 4" key="1">
    <citation type="submission" date="2022-05" db="EMBL/GenBank/DDBJ databases">
        <authorList>
            <consortium name="Genoscope - CEA"/>
            <person name="William W."/>
        </authorList>
    </citation>
    <scope>NUCLEOTIDE SEQUENCE [LARGE SCALE GENOMIC DNA]</scope>
</reference>
<comment type="subcellular location">
    <subcellularLocation>
        <location evidence="1">Membrane</location>
        <topology evidence="1">Single-pass type I membrane protein</topology>
    </subcellularLocation>
</comment>
<dbReference type="PROSITE" id="PS50853">
    <property type="entry name" value="FN3"/>
    <property type="match status" value="7"/>
</dbReference>
<evidence type="ECO:0000313" key="4">
    <source>
        <dbReference type="Proteomes" id="UP001159427"/>
    </source>
</evidence>
<accession>A0ABN8MLI5</accession>
<gene>
    <name evidence="3" type="ORF">PEVE_00037949</name>
</gene>
<sequence length="702" mass="76227">MATFTILLAPPTNVKGNNVTSTSIFVQWDEVPADNKNGIVVNYTVTYAELPSGDSGKEIVIAPRTNATLTGLQKFTNYSITVFASTSKGGGNKSEPIIVITDEDQPDGAPQNVRGHNTSSTSISVSWEAVQADLQNGIITGYNITYQSLTENDNGFVLTGPDDRQANLTGLKEFVDYNISVVAFTVKGDGPPFVLVVRTDQDRPHAPPQNIRANSTTSTSIFVEWDDVPSEDQNGIIRNYTVRYRAVGALGPFDTTKVFTKEANLTGLIKDESYNVSVLATTDKGNGPYSVPIILTTNENKPAGAPQNVRGHNTSSTSISVSWDEVQAELRNGIITGYAILYKSLTENDNGIVPAGPNDRQANLTGLKEFVDYNISVVAFTVKGDGPPSVIVVRTDQDRPHAPPQNVSENSTTPTSIFVKWNGVPSEDQNGIIRSYTVRYRAVGALGPFDTTKVFTKEANLTGLIKDESYNVSVLVTTDKGNGPYSDPEIFITNEDLPGAAPSNVRANFTSSTSILVKWDEVPKDKRHGRIRYYTVIWKRAQGADPPETRTVDAPMKQFELTYLAKYAEYSIQVLAASRIGKGPPSIPIVQRTDEDIPNAPPSKIQGYILNATNILVQWGIVPLPDQNGIILSYTVTYQALPDGSPRRKVVNTPKTEAKLTGLNPNTNYSITVFASTVKGDGSVSTPIVVSTDLNRKFTYTL</sequence>
<feature type="domain" description="Fibronectin type-III" evidence="2">
    <location>
        <begin position="501"/>
        <end position="596"/>
    </location>
</feature>
<feature type="non-terminal residue" evidence="3">
    <location>
        <position position="702"/>
    </location>
</feature>
<dbReference type="PANTHER" id="PTHR46957:SF6">
    <property type="entry name" value="PROTEIN-TYROSINE-PHOSPHATASE"/>
    <property type="match status" value="1"/>
</dbReference>
<dbReference type="InterPro" id="IPR050713">
    <property type="entry name" value="RTP_Phos/Ushers"/>
</dbReference>
<keyword evidence="4" id="KW-1185">Reference proteome</keyword>
<evidence type="ECO:0000256" key="1">
    <source>
        <dbReference type="ARBA" id="ARBA00004479"/>
    </source>
</evidence>